<organism evidence="1">
    <name type="scientific">Zea mays</name>
    <name type="common">Maize</name>
    <dbReference type="NCBI Taxonomy" id="4577"/>
    <lineage>
        <taxon>Eukaryota</taxon>
        <taxon>Viridiplantae</taxon>
        <taxon>Streptophyta</taxon>
        <taxon>Embryophyta</taxon>
        <taxon>Tracheophyta</taxon>
        <taxon>Spermatophyta</taxon>
        <taxon>Magnoliopsida</taxon>
        <taxon>Liliopsida</taxon>
        <taxon>Poales</taxon>
        <taxon>Poaceae</taxon>
        <taxon>PACMAD clade</taxon>
        <taxon>Panicoideae</taxon>
        <taxon>Andropogonodae</taxon>
        <taxon>Andropogoneae</taxon>
        <taxon>Tripsacinae</taxon>
        <taxon>Zea</taxon>
    </lineage>
</organism>
<sequence length="111" mass="13241">MCLTEDFIMWTPMHYTLLTLLRLIAIILFFIWRIRHPHADGMWLWWISIVGDFWFGVTWLLNQVAKLNPTKRVPDLSLLRQQFDLPDGNSNLPRLDVFINTVDPINEPMIY</sequence>
<proteinExistence type="predicted"/>
<dbReference type="AlphaFoldDB" id="A0A1D6IEQ8"/>
<accession>A0A1D6IEQ8</accession>
<dbReference type="EMBL" id="CM007650">
    <property type="protein sequence ID" value="ONM58201.1"/>
    <property type="molecule type" value="Genomic_DNA"/>
</dbReference>
<reference evidence="1" key="1">
    <citation type="submission" date="2015-12" db="EMBL/GenBank/DDBJ databases">
        <title>Update maize B73 reference genome by single molecule sequencing technologies.</title>
        <authorList>
            <consortium name="Maize Genome Sequencing Project"/>
            <person name="Ware D."/>
        </authorList>
    </citation>
    <scope>NUCLEOTIDE SEQUENCE [LARGE SCALE GENOMIC DNA]</scope>
    <source>
        <tissue evidence="1">Seedling</tissue>
    </source>
</reference>
<dbReference type="ExpressionAtlas" id="A0A1D6IEQ8">
    <property type="expression patterns" value="baseline and differential"/>
</dbReference>
<gene>
    <name evidence="1" type="ORF">ZEAMMB73_Zm00001d021731</name>
</gene>
<dbReference type="PANTHER" id="PTHR13301">
    <property type="entry name" value="X-BOX TRANSCRIPTION FACTOR-RELATED"/>
    <property type="match status" value="1"/>
</dbReference>
<protein>
    <submittedName>
        <fullName evidence="1">Cellulose synthase-like protein D3</fullName>
    </submittedName>
</protein>
<feature type="non-terminal residue" evidence="1">
    <location>
        <position position="111"/>
    </location>
</feature>
<name>A0A1D6IEQ8_MAIZE</name>
<evidence type="ECO:0000313" key="1">
    <source>
        <dbReference type="EMBL" id="ONM58201.1"/>
    </source>
</evidence>